<dbReference type="Pfam" id="PF07435">
    <property type="entry name" value="YycH"/>
    <property type="match status" value="1"/>
</dbReference>
<accession>A0ABP3RCT7</accession>
<dbReference type="EMBL" id="BAAADS010000018">
    <property type="protein sequence ID" value="GAA0608112.1"/>
    <property type="molecule type" value="Genomic_DNA"/>
</dbReference>
<evidence type="ECO:0000259" key="1">
    <source>
        <dbReference type="Pfam" id="PF07435"/>
    </source>
</evidence>
<name>A0ABP3RCT7_9BACI</name>
<protein>
    <submittedName>
        <fullName evidence="2">Two-component system activity regulator YycH</fullName>
    </submittedName>
</protein>
<reference evidence="3" key="1">
    <citation type="journal article" date="2019" name="Int. J. Syst. Evol. Microbiol.">
        <title>The Global Catalogue of Microorganisms (GCM) 10K type strain sequencing project: providing services to taxonomists for standard genome sequencing and annotation.</title>
        <authorList>
            <consortium name="The Broad Institute Genomics Platform"/>
            <consortium name="The Broad Institute Genome Sequencing Center for Infectious Disease"/>
            <person name="Wu L."/>
            <person name="Ma J."/>
        </authorList>
    </citation>
    <scope>NUCLEOTIDE SEQUENCE [LARGE SCALE GENOMIC DNA]</scope>
    <source>
        <strain evidence="3">JCM 15395</strain>
    </source>
</reference>
<evidence type="ECO:0000313" key="3">
    <source>
        <dbReference type="Proteomes" id="UP001500866"/>
    </source>
</evidence>
<gene>
    <name evidence="2" type="primary">yycH</name>
    <name evidence="2" type="ORF">GCM10009001_26830</name>
</gene>
<organism evidence="2 3">
    <name type="scientific">Virgibacillus siamensis</name>
    <dbReference type="NCBI Taxonomy" id="480071"/>
    <lineage>
        <taxon>Bacteria</taxon>
        <taxon>Bacillati</taxon>
        <taxon>Bacillota</taxon>
        <taxon>Bacilli</taxon>
        <taxon>Bacillales</taxon>
        <taxon>Bacillaceae</taxon>
        <taxon>Virgibacillus</taxon>
    </lineage>
</organism>
<keyword evidence="3" id="KW-1185">Reference proteome</keyword>
<dbReference type="Gene3D" id="3.30.310.160">
    <property type="entry name" value="YycH protein, domain 2"/>
    <property type="match status" value="1"/>
</dbReference>
<sequence length="438" mass="51139">MNLETVKSIILWVLVLLSLLLTFSLWNFQPNLKLSNNSEYVDQVDLGGKEVTQQEIIEPKSIIFHNGNTFYGFSDPKDMQSLYRDMQSWVMYDFQVSEKNGEPSQEKQLEIIFPEPMPMQMAKTLFTFNKVGSVPEWSFKKMYITFNTENSALKVIFVAENGERRATAVVNNSKKYDRLWRYLTTFEGLREYKLVKSGSRPYYVPKYQIKMNQKVLTVNTINPSKLVDALFNTPEVVRPNEINENQLYFTDGIRGMKVYQNTQRMEFQNPYQSASRPLQDTELITQSVQKINSAKGWTGEYNLMHIKSPDNIIYYQMYYNGYPIYSTLGLSVLMQEWQPTEISVELNSYNRPLFRLNNLINENPVTLKSASEVLSYLENDSSYKLENISDLRVGYYLSYQGIDTNNVVKLQPGWFMENNGSWQRVEFNEEMQFQEGGS</sequence>
<dbReference type="InterPro" id="IPR009996">
    <property type="entry name" value="YycH"/>
</dbReference>
<dbReference type="Proteomes" id="UP001500866">
    <property type="component" value="Unassembled WGS sequence"/>
</dbReference>
<dbReference type="CDD" id="cd15787">
    <property type="entry name" value="YycH_N"/>
    <property type="match status" value="1"/>
</dbReference>
<evidence type="ECO:0000313" key="2">
    <source>
        <dbReference type="EMBL" id="GAA0608112.1"/>
    </source>
</evidence>
<proteinExistence type="predicted"/>
<dbReference type="RefSeq" id="WP_343814065.1">
    <property type="nucleotide sequence ID" value="NZ_BAAADS010000018.1"/>
</dbReference>
<comment type="caution">
    <text evidence="2">The sequence shown here is derived from an EMBL/GenBank/DDBJ whole genome shotgun (WGS) entry which is preliminary data.</text>
</comment>
<dbReference type="InterPro" id="IPR042274">
    <property type="entry name" value="YycH/YycI_2"/>
</dbReference>
<feature type="domain" description="Regulatory protein YycH" evidence="1">
    <location>
        <begin position="4"/>
        <end position="432"/>
    </location>
</feature>